<sequence length="718" mass="72687">MRSLDPSDPPRVASYRLTGRVGEGAHGVVYAAETGSGARVAVKLLYRRLSEDEGVRRAFGTELRRAQRVPGIHVARVLSYGIHDGRLYHAVEYVEGPSLAEVVERYGPRDGAELERLAIATLGALADVHEAGTAHGGFGPGSVLMGPDGPRVIDVGVGRALDTVRPVGAVPSPASAFTAPERLAGAPLGPEADMFAWACTLVYAATGRAPFGAGAVSGVADRVLSGPPDLSMLRGALSEALTACLDKIPARRPTARELLGRLRTPHLTSWNSVSPLYMPPPPPGSALPPSADPFPGPGPLPGTAAPPETAAYRETAVPPGTTPGSTTPFSATTHPGTSPFPRAATSPGTGGTAVWGHLPTAPRNPTPPTTAPSNVTPPTITPSTVSPPNVTPHNVTPHNVTPPNVTPPNVTPLDAAPAHEGPIPSHLGASRPPLHVITGTASAAPPTSPGDVPHGHPQGSTAITGSTTPLEQDPATGPGLSPAITAGVPAGQANMPGTGAARVGRRGAGSSRHALPPAHGEGTGGTPSSTGGRGGVRGRRRRRVLSVAVVLAGGLALAAVVAVILAPGRPGGLEVPGAFGPPPTLMPGPSAGDPSATDPTPVPSPPKPSPTPTPSPTPPRTSPPAPRPVLLVSPTKYRVTSDYIVYVNIRLRAPGGTVRWRASMSEGGVLSSTQGTIRAGRSATITAYGTPYCSTSRIRFTSNGGAKTVTITWGGTQC</sequence>
<feature type="compositionally biased region" description="Polar residues" evidence="6">
    <location>
        <begin position="458"/>
        <end position="470"/>
    </location>
</feature>
<dbReference type="SUPFAM" id="SSF56112">
    <property type="entry name" value="Protein kinase-like (PK-like)"/>
    <property type="match status" value="1"/>
</dbReference>
<evidence type="ECO:0000259" key="8">
    <source>
        <dbReference type="PROSITE" id="PS50011"/>
    </source>
</evidence>
<feature type="compositionally biased region" description="Low complexity" evidence="6">
    <location>
        <begin position="301"/>
        <end position="333"/>
    </location>
</feature>
<feature type="binding site" evidence="5">
    <location>
        <position position="43"/>
    </location>
    <ligand>
        <name>ATP</name>
        <dbReference type="ChEBI" id="CHEBI:30616"/>
    </ligand>
</feature>
<dbReference type="PANTHER" id="PTHR43289">
    <property type="entry name" value="MITOGEN-ACTIVATED PROTEIN KINASE KINASE KINASE 20-RELATED"/>
    <property type="match status" value="1"/>
</dbReference>
<dbReference type="Pfam" id="PF00069">
    <property type="entry name" value="Pkinase"/>
    <property type="match status" value="1"/>
</dbReference>
<proteinExistence type="predicted"/>
<feature type="domain" description="Protein kinase" evidence="8">
    <location>
        <begin position="15"/>
        <end position="267"/>
    </location>
</feature>
<dbReference type="SMART" id="SM00220">
    <property type="entry name" value="S_TKc"/>
    <property type="match status" value="1"/>
</dbReference>
<dbReference type="GO" id="GO:0004674">
    <property type="term" value="F:protein serine/threonine kinase activity"/>
    <property type="evidence" value="ECO:0007669"/>
    <property type="project" value="UniProtKB-KW"/>
</dbReference>
<evidence type="ECO:0000313" key="9">
    <source>
        <dbReference type="EMBL" id="MBB4703523.1"/>
    </source>
</evidence>
<feature type="region of interest" description="Disordered" evidence="6">
    <location>
        <begin position="281"/>
        <end position="539"/>
    </location>
</feature>
<comment type="caution">
    <text evidence="9">The sequence shown here is derived from an EMBL/GenBank/DDBJ whole genome shotgun (WGS) entry which is preliminary data.</text>
</comment>
<keyword evidence="9" id="KW-0723">Serine/threonine-protein kinase</keyword>
<name>A0A7W7GA39_9ACTN</name>
<dbReference type="GO" id="GO:0005524">
    <property type="term" value="F:ATP binding"/>
    <property type="evidence" value="ECO:0007669"/>
    <property type="project" value="UniProtKB-UniRule"/>
</dbReference>
<dbReference type="PANTHER" id="PTHR43289:SF34">
    <property type="entry name" value="SERINE_THREONINE-PROTEIN KINASE YBDM-RELATED"/>
    <property type="match status" value="1"/>
</dbReference>
<dbReference type="InterPro" id="IPR011009">
    <property type="entry name" value="Kinase-like_dom_sf"/>
</dbReference>
<keyword evidence="3 9" id="KW-0418">Kinase</keyword>
<evidence type="ECO:0000256" key="1">
    <source>
        <dbReference type="ARBA" id="ARBA00022679"/>
    </source>
</evidence>
<dbReference type="RefSeq" id="WP_184884006.1">
    <property type="nucleotide sequence ID" value="NZ_BOOV01000028.1"/>
</dbReference>
<feature type="compositionally biased region" description="Pro residues" evidence="6">
    <location>
        <begin position="281"/>
        <end position="300"/>
    </location>
</feature>
<dbReference type="Proteomes" id="UP000542210">
    <property type="component" value="Unassembled WGS sequence"/>
</dbReference>
<dbReference type="PROSITE" id="PS00107">
    <property type="entry name" value="PROTEIN_KINASE_ATP"/>
    <property type="match status" value="1"/>
</dbReference>
<keyword evidence="10" id="KW-1185">Reference proteome</keyword>
<gene>
    <name evidence="9" type="ORF">BJ982_005067</name>
</gene>
<keyword evidence="7" id="KW-0812">Transmembrane</keyword>
<keyword evidence="4 5" id="KW-0067">ATP-binding</keyword>
<feature type="region of interest" description="Disordered" evidence="6">
    <location>
        <begin position="576"/>
        <end position="629"/>
    </location>
</feature>
<feature type="compositionally biased region" description="Pro residues" evidence="6">
    <location>
        <begin position="600"/>
        <end position="627"/>
    </location>
</feature>
<evidence type="ECO:0000256" key="2">
    <source>
        <dbReference type="ARBA" id="ARBA00022741"/>
    </source>
</evidence>
<accession>A0A7W7GA39</accession>
<dbReference type="EMBL" id="JACHND010000001">
    <property type="protein sequence ID" value="MBB4703523.1"/>
    <property type="molecule type" value="Genomic_DNA"/>
</dbReference>
<feature type="transmembrane region" description="Helical" evidence="7">
    <location>
        <begin position="544"/>
        <end position="566"/>
    </location>
</feature>
<dbReference type="Gene3D" id="1.10.510.10">
    <property type="entry name" value="Transferase(Phosphotransferase) domain 1"/>
    <property type="match status" value="1"/>
</dbReference>
<evidence type="ECO:0000256" key="6">
    <source>
        <dbReference type="SAM" id="MobiDB-lite"/>
    </source>
</evidence>
<keyword evidence="7" id="KW-1133">Transmembrane helix</keyword>
<keyword evidence="1" id="KW-0808">Transferase</keyword>
<dbReference type="Gene3D" id="3.30.200.20">
    <property type="entry name" value="Phosphorylase Kinase, domain 1"/>
    <property type="match status" value="1"/>
</dbReference>
<keyword evidence="2 5" id="KW-0547">Nucleotide-binding</keyword>
<dbReference type="InterPro" id="IPR000719">
    <property type="entry name" value="Prot_kinase_dom"/>
</dbReference>
<dbReference type="CDD" id="cd14014">
    <property type="entry name" value="STKc_PknB_like"/>
    <property type="match status" value="1"/>
</dbReference>
<organism evidence="9 10">
    <name type="scientific">Sphaerisporangium siamense</name>
    <dbReference type="NCBI Taxonomy" id="795645"/>
    <lineage>
        <taxon>Bacteria</taxon>
        <taxon>Bacillati</taxon>
        <taxon>Actinomycetota</taxon>
        <taxon>Actinomycetes</taxon>
        <taxon>Streptosporangiales</taxon>
        <taxon>Streptosporangiaceae</taxon>
        <taxon>Sphaerisporangium</taxon>
    </lineage>
</organism>
<evidence type="ECO:0000256" key="7">
    <source>
        <dbReference type="SAM" id="Phobius"/>
    </source>
</evidence>
<keyword evidence="7" id="KW-0472">Membrane</keyword>
<evidence type="ECO:0000256" key="3">
    <source>
        <dbReference type="ARBA" id="ARBA00022777"/>
    </source>
</evidence>
<dbReference type="InterPro" id="IPR017441">
    <property type="entry name" value="Protein_kinase_ATP_BS"/>
</dbReference>
<evidence type="ECO:0000256" key="4">
    <source>
        <dbReference type="ARBA" id="ARBA00022840"/>
    </source>
</evidence>
<feature type="compositionally biased region" description="Low complexity" evidence="6">
    <location>
        <begin position="371"/>
        <end position="403"/>
    </location>
</feature>
<evidence type="ECO:0000256" key="5">
    <source>
        <dbReference type="PROSITE-ProRule" id="PRU10141"/>
    </source>
</evidence>
<feature type="compositionally biased region" description="Gly residues" evidence="6">
    <location>
        <begin position="521"/>
        <end position="535"/>
    </location>
</feature>
<reference evidence="9 10" key="1">
    <citation type="submission" date="2020-08" db="EMBL/GenBank/DDBJ databases">
        <title>Sequencing the genomes of 1000 actinobacteria strains.</title>
        <authorList>
            <person name="Klenk H.-P."/>
        </authorList>
    </citation>
    <scope>NUCLEOTIDE SEQUENCE [LARGE SCALE GENOMIC DNA]</scope>
    <source>
        <strain evidence="9 10">DSM 45784</strain>
    </source>
</reference>
<protein>
    <submittedName>
        <fullName evidence="9">Serine/threonine protein kinase</fullName>
    </submittedName>
</protein>
<dbReference type="AlphaFoldDB" id="A0A7W7GA39"/>
<evidence type="ECO:0000313" key="10">
    <source>
        <dbReference type="Proteomes" id="UP000542210"/>
    </source>
</evidence>
<dbReference type="PROSITE" id="PS50011">
    <property type="entry name" value="PROTEIN_KINASE_DOM"/>
    <property type="match status" value="1"/>
</dbReference>